<accession>A0A6V8P182</accession>
<evidence type="ECO:0000313" key="1">
    <source>
        <dbReference type="EMBL" id="GFP26227.1"/>
    </source>
</evidence>
<dbReference type="PANTHER" id="PTHR37460">
    <property type="entry name" value="ENDONUCLEASE III"/>
    <property type="match status" value="1"/>
</dbReference>
<protein>
    <submittedName>
        <fullName evidence="1">Sugar fermentation stimulation protein A</fullName>
    </submittedName>
</protein>
<name>A0A6V8P182_9ACTN</name>
<proteinExistence type="predicted"/>
<dbReference type="Pfam" id="PF01986">
    <property type="entry name" value="DUF123"/>
    <property type="match status" value="1"/>
</dbReference>
<dbReference type="AlphaFoldDB" id="A0A6V8P182"/>
<organism evidence="1 2">
    <name type="scientific">Candidatus Hakubella thermalkaliphila</name>
    <dbReference type="NCBI Taxonomy" id="2754717"/>
    <lineage>
        <taxon>Bacteria</taxon>
        <taxon>Bacillati</taxon>
        <taxon>Actinomycetota</taxon>
        <taxon>Actinomycetota incertae sedis</taxon>
        <taxon>Candidatus Hakubellales</taxon>
        <taxon>Candidatus Hakubellaceae</taxon>
        <taxon>Candidatus Hakubella</taxon>
    </lineage>
</organism>
<sequence length="192" mass="22249">MMSFNMGQIVNWPLARYFLPEYHTDLEFSRVLYDLKDHLIVKAISLEWKKDLSLGQIHELEIPWWLIEREAQDIGSYIIILNLKNTQKLSIGELGEITLEKGYYLYVGSARKNLTRRVQRHRRELDIGRLQKLVQAVHFPHPLINKRFPIAGQISELPNGLRRNETCLKQSIGEQLGNPLTVLDISLTPGHG</sequence>
<gene>
    <name evidence="1" type="ORF">HKBW3S25_01718</name>
</gene>
<dbReference type="Proteomes" id="UP000543224">
    <property type="component" value="Unassembled WGS sequence"/>
</dbReference>
<feature type="non-terminal residue" evidence="1">
    <location>
        <position position="192"/>
    </location>
</feature>
<dbReference type="PANTHER" id="PTHR37460:SF1">
    <property type="entry name" value="ENDONUCLEASE III"/>
    <property type="match status" value="1"/>
</dbReference>
<evidence type="ECO:0000313" key="2">
    <source>
        <dbReference type="Proteomes" id="UP000543224"/>
    </source>
</evidence>
<comment type="caution">
    <text evidence="1">The sequence shown here is derived from an EMBL/GenBank/DDBJ whole genome shotgun (WGS) entry which is preliminary data.</text>
</comment>
<dbReference type="EMBL" id="BLRX01000453">
    <property type="protein sequence ID" value="GFP26227.1"/>
    <property type="molecule type" value="Genomic_DNA"/>
</dbReference>
<reference evidence="1 2" key="1">
    <citation type="journal article" date="2020" name="Front. Microbiol.">
        <title>Single-cell genomics of novel Actinobacteria with the Wood-Ljungdahl pathway discovered in a serpentinizing system.</title>
        <authorList>
            <person name="Merino N."/>
            <person name="Kawai M."/>
            <person name="Boyd E.S."/>
            <person name="Colman D.R."/>
            <person name="McGlynn S.E."/>
            <person name="Nealson K.H."/>
            <person name="Kurokawa K."/>
            <person name="Hongoh Y."/>
        </authorList>
    </citation>
    <scope>NUCLEOTIDE SEQUENCE [LARGE SCALE GENOMIC DNA]</scope>
    <source>
        <strain evidence="1 2">S25</strain>
    </source>
</reference>
<dbReference type="InterPro" id="IPR002837">
    <property type="entry name" value="DUF123"/>
</dbReference>